<proteinExistence type="predicted"/>
<comment type="caution">
    <text evidence="3">The sequence shown here is derived from an EMBL/GenBank/DDBJ whole genome shotgun (WGS) entry which is preliminary data.</text>
</comment>
<gene>
    <name evidence="3" type="ORF">C4S77_02020</name>
</gene>
<organism evidence="3 4">
    <name type="scientific">Apibacter adventoris</name>
    <dbReference type="NCBI Taxonomy" id="1679466"/>
    <lineage>
        <taxon>Bacteria</taxon>
        <taxon>Pseudomonadati</taxon>
        <taxon>Bacteroidota</taxon>
        <taxon>Flavobacteriia</taxon>
        <taxon>Flavobacteriales</taxon>
        <taxon>Weeksellaceae</taxon>
        <taxon>Apibacter</taxon>
    </lineage>
</organism>
<dbReference type="OrthoDB" id="10003168at2"/>
<feature type="signal peptide" evidence="2">
    <location>
        <begin position="1"/>
        <end position="21"/>
    </location>
</feature>
<dbReference type="EMBL" id="PSZM01000002">
    <property type="protein sequence ID" value="PQL95013.1"/>
    <property type="molecule type" value="Genomic_DNA"/>
</dbReference>
<sequence length="107" mass="10927">MKKTILNFAAVAVIATSSFIACDKKQANQNNTPADSAQVDSAASTVIDSVSKKVDSSSASVKETVKNAAGEVKDAAKDAANEVKDAAKNAAGDVKDAANDVKNKVTK</sequence>
<evidence type="ECO:0000313" key="3">
    <source>
        <dbReference type="EMBL" id="PQL95013.1"/>
    </source>
</evidence>
<accession>A0A2S8AFV9</accession>
<dbReference type="PROSITE" id="PS51257">
    <property type="entry name" value="PROKAR_LIPOPROTEIN"/>
    <property type="match status" value="1"/>
</dbReference>
<reference evidence="3 4" key="1">
    <citation type="submission" date="2018-02" db="EMBL/GenBank/DDBJ databases">
        <title>Genome sequences of Apibacter spp., gut symbionts of Asian honey bees.</title>
        <authorList>
            <person name="Kwong W.K."/>
            <person name="Steele M.I."/>
            <person name="Moran N.A."/>
        </authorList>
    </citation>
    <scope>NUCLEOTIDE SEQUENCE [LARGE SCALE GENOMIC DNA]</scope>
    <source>
        <strain evidence="4">wkB301</strain>
    </source>
</reference>
<protein>
    <recommendedName>
        <fullName evidence="5">YtxH domain-containing protein</fullName>
    </recommendedName>
</protein>
<evidence type="ECO:0000256" key="1">
    <source>
        <dbReference type="SAM" id="MobiDB-lite"/>
    </source>
</evidence>
<dbReference type="Gene3D" id="1.20.120.20">
    <property type="entry name" value="Apolipoprotein"/>
    <property type="match status" value="1"/>
</dbReference>
<dbReference type="Proteomes" id="UP000238042">
    <property type="component" value="Unassembled WGS sequence"/>
</dbReference>
<name>A0A2S8AFV9_9FLAO</name>
<feature type="region of interest" description="Disordered" evidence="1">
    <location>
        <begin position="86"/>
        <end position="107"/>
    </location>
</feature>
<dbReference type="RefSeq" id="WP_105194186.1">
    <property type="nucleotide sequence ID" value="NZ_PSZM01000002.1"/>
</dbReference>
<evidence type="ECO:0000313" key="4">
    <source>
        <dbReference type="Proteomes" id="UP000238042"/>
    </source>
</evidence>
<evidence type="ECO:0008006" key="5">
    <source>
        <dbReference type="Google" id="ProtNLM"/>
    </source>
</evidence>
<keyword evidence="2" id="KW-0732">Signal</keyword>
<dbReference type="AlphaFoldDB" id="A0A2S8AFV9"/>
<keyword evidence="4" id="KW-1185">Reference proteome</keyword>
<evidence type="ECO:0000256" key="2">
    <source>
        <dbReference type="SAM" id="SignalP"/>
    </source>
</evidence>
<feature type="chain" id="PRO_5015689897" description="YtxH domain-containing protein" evidence="2">
    <location>
        <begin position="22"/>
        <end position="107"/>
    </location>
</feature>